<evidence type="ECO:0000313" key="13">
    <source>
        <dbReference type="Proteomes" id="UP000694388"/>
    </source>
</evidence>
<dbReference type="GO" id="GO:0032259">
    <property type="term" value="P:methylation"/>
    <property type="evidence" value="ECO:0007669"/>
    <property type="project" value="UniProtKB-KW"/>
</dbReference>
<evidence type="ECO:0000256" key="6">
    <source>
        <dbReference type="ARBA" id="ARBA00022691"/>
    </source>
</evidence>
<keyword evidence="10" id="KW-1133">Transmembrane helix</keyword>
<keyword evidence="4" id="KW-0489">Methyltransferase</keyword>
<dbReference type="GO" id="GO:0042826">
    <property type="term" value="F:histone deacetylase binding"/>
    <property type="evidence" value="ECO:0007669"/>
    <property type="project" value="TreeGrafter"/>
</dbReference>
<name>A0A8C4QFI7_EPTBU</name>
<dbReference type="Gene3D" id="2.170.270.10">
    <property type="entry name" value="SET domain"/>
    <property type="match status" value="1"/>
</dbReference>
<dbReference type="SUPFAM" id="SSF82199">
    <property type="entry name" value="SET domain"/>
    <property type="match status" value="1"/>
</dbReference>
<evidence type="ECO:0000313" key="12">
    <source>
        <dbReference type="Ensembl" id="ENSEBUP00000014614.1"/>
    </source>
</evidence>
<reference evidence="12" key="2">
    <citation type="submission" date="2025-09" db="UniProtKB">
        <authorList>
            <consortium name="Ensembl"/>
        </authorList>
    </citation>
    <scope>IDENTIFICATION</scope>
</reference>
<dbReference type="Proteomes" id="UP000694388">
    <property type="component" value="Unplaced"/>
</dbReference>
<proteinExistence type="predicted"/>
<dbReference type="CDD" id="cd10536">
    <property type="entry name" value="SET_SMYD4"/>
    <property type="match status" value="1"/>
</dbReference>
<protein>
    <recommendedName>
        <fullName evidence="11">SET domain-containing protein</fullName>
    </recommendedName>
</protein>
<dbReference type="InterPro" id="IPR046341">
    <property type="entry name" value="SET_dom_sf"/>
</dbReference>
<dbReference type="GO" id="GO:0008168">
    <property type="term" value="F:methyltransferase activity"/>
    <property type="evidence" value="ECO:0007669"/>
    <property type="project" value="UniProtKB-KW"/>
</dbReference>
<dbReference type="PANTHER" id="PTHR46165:SF2">
    <property type="entry name" value="SET AND MYND DOMAIN-CONTAINING PROTEIN 4"/>
    <property type="match status" value="1"/>
</dbReference>
<comment type="catalytic activity">
    <reaction evidence="8">
        <text>L-lysyl-[protein] + S-adenosyl-L-methionine = N(6)-methyl-L-lysyl-[protein] + S-adenosyl-L-homocysteine + H(+)</text>
        <dbReference type="Rhea" id="RHEA:51736"/>
        <dbReference type="Rhea" id="RHEA-COMP:9752"/>
        <dbReference type="Rhea" id="RHEA-COMP:13053"/>
        <dbReference type="ChEBI" id="CHEBI:15378"/>
        <dbReference type="ChEBI" id="CHEBI:29969"/>
        <dbReference type="ChEBI" id="CHEBI:57856"/>
        <dbReference type="ChEBI" id="CHEBI:59789"/>
        <dbReference type="ChEBI" id="CHEBI:61929"/>
    </reaction>
</comment>
<evidence type="ECO:0000256" key="8">
    <source>
        <dbReference type="ARBA" id="ARBA00048985"/>
    </source>
</evidence>
<dbReference type="Gene3D" id="1.25.40.10">
    <property type="entry name" value="Tetratricopeptide repeat domain"/>
    <property type="match status" value="1"/>
</dbReference>
<dbReference type="Pfam" id="PF00856">
    <property type="entry name" value="SET"/>
    <property type="match status" value="1"/>
</dbReference>
<dbReference type="InterPro" id="IPR044421">
    <property type="entry name" value="SMYD4_SET"/>
</dbReference>
<dbReference type="AlphaFoldDB" id="A0A8C4QFI7"/>
<accession>A0A8C4QFI7</accession>
<evidence type="ECO:0000259" key="11">
    <source>
        <dbReference type="PROSITE" id="PS50280"/>
    </source>
</evidence>
<keyword evidence="6" id="KW-0949">S-adenosyl-L-methionine</keyword>
<dbReference type="InterPro" id="IPR052097">
    <property type="entry name" value="SET-MYND_domain_protein"/>
</dbReference>
<dbReference type="PANTHER" id="PTHR46165">
    <property type="entry name" value="SET AND MYND DOMAIN-CONTAINING PROTEIN 4"/>
    <property type="match status" value="1"/>
</dbReference>
<evidence type="ECO:0000256" key="7">
    <source>
        <dbReference type="ARBA" id="ARBA00023242"/>
    </source>
</evidence>
<feature type="domain" description="SET" evidence="11">
    <location>
        <begin position="188"/>
        <end position="379"/>
    </location>
</feature>
<evidence type="ECO:0000256" key="3">
    <source>
        <dbReference type="ARBA" id="ARBA00022490"/>
    </source>
</evidence>
<keyword evidence="7" id="KW-0539">Nucleus</keyword>
<evidence type="ECO:0000256" key="4">
    <source>
        <dbReference type="ARBA" id="ARBA00022603"/>
    </source>
</evidence>
<dbReference type="GO" id="GO:0005634">
    <property type="term" value="C:nucleus"/>
    <property type="evidence" value="ECO:0007669"/>
    <property type="project" value="UniProtKB-SubCell"/>
</dbReference>
<dbReference type="PROSITE" id="PS50280">
    <property type="entry name" value="SET"/>
    <property type="match status" value="1"/>
</dbReference>
<feature type="transmembrane region" description="Helical" evidence="10">
    <location>
        <begin position="12"/>
        <end position="39"/>
    </location>
</feature>
<sequence>MELSLWAYYYPIANRLVVSLCSTTSFLVLHPLLFLCFLAPSPPGSCRVHTVDHQPPSGETPKIQNHCSPPLICSFLFLPVESTSTSTSILFIDADIMSIIFEKQLKWIFSLCLYSFLQCFSARASFLPSYCSEECRLLAWQQYHAAECHIPLADLQNLGLYARLALRTVLTAGPCGIQGAFSTALDSSRIYLRSEEQSNSRKLAGVREVIIKLDHKDGEKKNEDKLKEKLNSVPESRENRTSFLSASGHKGRGYKGVNVSEIACLWSFCQTGSHLSVAYCYPFLLVFCPPYSSLLNCKASNVQTDQHIVEDEAKLGANMTESNMVLYSEHRIALAIFPTLSLLNHACRPNVVLHFCGRTAYLRALHPIAAGQELLLCYGPQEGRMPRAKRIRKLRAQYYFHCSCQACQEKPKDPSKDRLLRCEHCGHDLPVSHPFRKGYKRNLDKGWLPFCLSNLQEHEKLGELYDLLARGHAMQGQWKEAAKWVQKSLVGVKKRFGEKSPEAAQEMFKLAQLLFNGRCVVESVPVVDEALVLLNNSFGCDHFLVAELQQMRACLQQVQDSVRLLSIESAPC</sequence>
<dbReference type="GO" id="GO:0005737">
    <property type="term" value="C:cytoplasm"/>
    <property type="evidence" value="ECO:0007669"/>
    <property type="project" value="UniProtKB-SubCell"/>
</dbReference>
<dbReference type="GeneTree" id="ENSGT00730000111079"/>
<comment type="subcellular location">
    <subcellularLocation>
        <location evidence="2">Cytoplasm</location>
    </subcellularLocation>
    <subcellularLocation>
        <location evidence="1">Nucleus</location>
    </subcellularLocation>
</comment>
<dbReference type="InterPro" id="IPR011990">
    <property type="entry name" value="TPR-like_helical_dom_sf"/>
</dbReference>
<dbReference type="Ensembl" id="ENSEBUT00000015189.1">
    <property type="protein sequence ID" value="ENSEBUP00000014614.1"/>
    <property type="gene ID" value="ENSEBUG00000009209.1"/>
</dbReference>
<keyword evidence="10" id="KW-0812">Transmembrane</keyword>
<dbReference type="InterPro" id="IPR001214">
    <property type="entry name" value="SET_dom"/>
</dbReference>
<keyword evidence="13" id="KW-1185">Reference proteome</keyword>
<keyword evidence="3" id="KW-0963">Cytoplasm</keyword>
<evidence type="ECO:0000256" key="10">
    <source>
        <dbReference type="SAM" id="Phobius"/>
    </source>
</evidence>
<feature type="region of interest" description="Disordered" evidence="9">
    <location>
        <begin position="221"/>
        <end position="241"/>
    </location>
</feature>
<keyword evidence="10" id="KW-0472">Membrane</keyword>
<feature type="compositionally biased region" description="Basic and acidic residues" evidence="9">
    <location>
        <begin position="221"/>
        <end position="240"/>
    </location>
</feature>
<reference evidence="12" key="1">
    <citation type="submission" date="2025-08" db="UniProtKB">
        <authorList>
            <consortium name="Ensembl"/>
        </authorList>
    </citation>
    <scope>IDENTIFICATION</scope>
</reference>
<evidence type="ECO:0000256" key="5">
    <source>
        <dbReference type="ARBA" id="ARBA00022679"/>
    </source>
</evidence>
<evidence type="ECO:0000256" key="1">
    <source>
        <dbReference type="ARBA" id="ARBA00004123"/>
    </source>
</evidence>
<keyword evidence="5" id="KW-0808">Transferase</keyword>
<evidence type="ECO:0000256" key="2">
    <source>
        <dbReference type="ARBA" id="ARBA00004496"/>
    </source>
</evidence>
<evidence type="ECO:0000256" key="9">
    <source>
        <dbReference type="SAM" id="MobiDB-lite"/>
    </source>
</evidence>
<organism evidence="12 13">
    <name type="scientific">Eptatretus burgeri</name>
    <name type="common">Inshore hagfish</name>
    <dbReference type="NCBI Taxonomy" id="7764"/>
    <lineage>
        <taxon>Eukaryota</taxon>
        <taxon>Metazoa</taxon>
        <taxon>Chordata</taxon>
        <taxon>Craniata</taxon>
        <taxon>Vertebrata</taxon>
        <taxon>Cyclostomata</taxon>
        <taxon>Myxini</taxon>
        <taxon>Myxiniformes</taxon>
        <taxon>Myxinidae</taxon>
        <taxon>Eptatretinae</taxon>
        <taxon>Eptatretus</taxon>
    </lineage>
</organism>